<feature type="domain" description="N-acetyltransferase" evidence="1">
    <location>
        <begin position="28"/>
        <end position="171"/>
    </location>
</feature>
<evidence type="ECO:0000313" key="2">
    <source>
        <dbReference type="EMBL" id="MDQ1108075.1"/>
    </source>
</evidence>
<dbReference type="EMBL" id="JAUTAS010000001">
    <property type="protein sequence ID" value="MDQ1108075.1"/>
    <property type="molecule type" value="Genomic_DNA"/>
</dbReference>
<reference evidence="2" key="1">
    <citation type="submission" date="2023-07" db="EMBL/GenBank/DDBJ databases">
        <title>Functional and genomic diversity of the sorghum phyllosphere microbiome.</title>
        <authorList>
            <person name="Shade A."/>
        </authorList>
    </citation>
    <scope>NUCLEOTIDE SEQUENCE</scope>
    <source>
        <strain evidence="2">SORGH_AS_0457</strain>
    </source>
</reference>
<organism evidence="2 3">
    <name type="scientific">Stenotrophomonas rhizophila</name>
    <dbReference type="NCBI Taxonomy" id="216778"/>
    <lineage>
        <taxon>Bacteria</taxon>
        <taxon>Pseudomonadati</taxon>
        <taxon>Pseudomonadota</taxon>
        <taxon>Gammaproteobacteria</taxon>
        <taxon>Lysobacterales</taxon>
        <taxon>Lysobacteraceae</taxon>
        <taxon>Stenotrophomonas</taxon>
    </lineage>
</organism>
<gene>
    <name evidence="2" type="ORF">QE424_001234</name>
</gene>
<dbReference type="GO" id="GO:0016747">
    <property type="term" value="F:acyltransferase activity, transferring groups other than amino-acyl groups"/>
    <property type="evidence" value="ECO:0007669"/>
    <property type="project" value="InterPro"/>
</dbReference>
<dbReference type="PROSITE" id="PS51186">
    <property type="entry name" value="GNAT"/>
    <property type="match status" value="1"/>
</dbReference>
<dbReference type="PANTHER" id="PTHR43451:SF1">
    <property type="entry name" value="ACETYLTRANSFERASE"/>
    <property type="match status" value="1"/>
</dbReference>
<comment type="caution">
    <text evidence="2">The sequence shown here is derived from an EMBL/GenBank/DDBJ whole genome shotgun (WGS) entry which is preliminary data.</text>
</comment>
<dbReference type="Gene3D" id="3.40.630.30">
    <property type="match status" value="1"/>
</dbReference>
<dbReference type="SUPFAM" id="SSF55729">
    <property type="entry name" value="Acyl-CoA N-acyltransferases (Nat)"/>
    <property type="match status" value="1"/>
</dbReference>
<sequence>MGALHWLRRASYHPDVSLKPVFMEDTPMAVRRLRATDLEQASAVCMASFMEAVAPSLSPLGIETFTGIVSMNGFADRMSDDNDMFVFETAGRVVGVAELMGGQHVATLFVAPGWQGQGVGRALMAAVLECARGEVVTVRASLSSVPAYERFGFRIAGEVGEYLGLVYQPMECVLAEGLAD</sequence>
<evidence type="ECO:0000259" key="1">
    <source>
        <dbReference type="PROSITE" id="PS51186"/>
    </source>
</evidence>
<dbReference type="InterPro" id="IPR052564">
    <property type="entry name" value="N-acetyltrans/Recomb-assoc"/>
</dbReference>
<dbReference type="AlphaFoldDB" id="A0AAP5AIG0"/>
<dbReference type="InterPro" id="IPR016181">
    <property type="entry name" value="Acyl_CoA_acyltransferase"/>
</dbReference>
<dbReference type="Proteomes" id="UP001226084">
    <property type="component" value="Unassembled WGS sequence"/>
</dbReference>
<dbReference type="CDD" id="cd04301">
    <property type="entry name" value="NAT_SF"/>
    <property type="match status" value="1"/>
</dbReference>
<evidence type="ECO:0000313" key="3">
    <source>
        <dbReference type="Proteomes" id="UP001226084"/>
    </source>
</evidence>
<dbReference type="InterPro" id="IPR000182">
    <property type="entry name" value="GNAT_dom"/>
</dbReference>
<dbReference type="RefSeq" id="WP_307106673.1">
    <property type="nucleotide sequence ID" value="NZ_JAUTAS010000001.1"/>
</dbReference>
<protein>
    <submittedName>
        <fullName evidence="2">N-acetyltransferase YhbS</fullName>
    </submittedName>
</protein>
<dbReference type="PANTHER" id="PTHR43451">
    <property type="entry name" value="ACETYLTRANSFERASE (GNAT) FAMILY PROTEIN"/>
    <property type="match status" value="1"/>
</dbReference>
<proteinExistence type="predicted"/>
<accession>A0AAP5AIG0</accession>
<dbReference type="Pfam" id="PF13673">
    <property type="entry name" value="Acetyltransf_10"/>
    <property type="match status" value="1"/>
</dbReference>
<name>A0AAP5AIG0_9GAMM</name>